<gene>
    <name evidence="3" type="ORF">DOTSEDRAFT_73441</name>
</gene>
<keyword evidence="2" id="KW-0472">Membrane</keyword>
<feature type="transmembrane region" description="Helical" evidence="2">
    <location>
        <begin position="80"/>
        <end position="99"/>
    </location>
</feature>
<dbReference type="HOGENOM" id="CLU_131612_1_0_1"/>
<dbReference type="STRING" id="675120.N1PJ38"/>
<evidence type="ECO:0000256" key="1">
    <source>
        <dbReference type="SAM" id="MobiDB-lite"/>
    </source>
</evidence>
<name>N1PJ38_DOTSN</name>
<evidence type="ECO:0000313" key="3">
    <source>
        <dbReference type="EMBL" id="EME42598.1"/>
    </source>
</evidence>
<feature type="region of interest" description="Disordered" evidence="1">
    <location>
        <begin position="1"/>
        <end position="22"/>
    </location>
</feature>
<feature type="transmembrane region" description="Helical" evidence="2">
    <location>
        <begin position="105"/>
        <end position="128"/>
    </location>
</feature>
<dbReference type="OMA" id="FAFWKLV"/>
<dbReference type="EMBL" id="KB446541">
    <property type="protein sequence ID" value="EME42598.1"/>
    <property type="molecule type" value="Genomic_DNA"/>
</dbReference>
<organism evidence="3 4">
    <name type="scientific">Dothistroma septosporum (strain NZE10 / CBS 128990)</name>
    <name type="common">Red band needle blight fungus</name>
    <name type="synonym">Mycosphaerella pini</name>
    <dbReference type="NCBI Taxonomy" id="675120"/>
    <lineage>
        <taxon>Eukaryota</taxon>
        <taxon>Fungi</taxon>
        <taxon>Dikarya</taxon>
        <taxon>Ascomycota</taxon>
        <taxon>Pezizomycotina</taxon>
        <taxon>Dothideomycetes</taxon>
        <taxon>Dothideomycetidae</taxon>
        <taxon>Mycosphaerellales</taxon>
        <taxon>Mycosphaerellaceae</taxon>
        <taxon>Dothistroma</taxon>
    </lineage>
</organism>
<protein>
    <submittedName>
        <fullName evidence="3">Uncharacterized protein</fullName>
    </submittedName>
</protein>
<proteinExistence type="predicted"/>
<dbReference type="OrthoDB" id="3597994at2759"/>
<keyword evidence="4" id="KW-1185">Reference proteome</keyword>
<evidence type="ECO:0000256" key="2">
    <source>
        <dbReference type="SAM" id="Phobius"/>
    </source>
</evidence>
<dbReference type="AlphaFoldDB" id="N1PJ38"/>
<accession>N1PJ38</accession>
<dbReference type="Proteomes" id="UP000016933">
    <property type="component" value="Unassembled WGS sequence"/>
</dbReference>
<keyword evidence="2" id="KW-0812">Transmembrane</keyword>
<reference evidence="4" key="1">
    <citation type="journal article" date="2012" name="PLoS Genet.">
        <title>The genomes of the fungal plant pathogens Cladosporium fulvum and Dothistroma septosporum reveal adaptation to different hosts and lifestyles but also signatures of common ancestry.</title>
        <authorList>
            <person name="de Wit P.J.G.M."/>
            <person name="van der Burgt A."/>
            <person name="Oekmen B."/>
            <person name="Stergiopoulos I."/>
            <person name="Abd-Elsalam K.A."/>
            <person name="Aerts A.L."/>
            <person name="Bahkali A.H."/>
            <person name="Beenen H.G."/>
            <person name="Chettri P."/>
            <person name="Cox M.P."/>
            <person name="Datema E."/>
            <person name="de Vries R.P."/>
            <person name="Dhillon B."/>
            <person name="Ganley A.R."/>
            <person name="Griffiths S.A."/>
            <person name="Guo Y."/>
            <person name="Hamelin R.C."/>
            <person name="Henrissat B."/>
            <person name="Kabir M.S."/>
            <person name="Jashni M.K."/>
            <person name="Kema G."/>
            <person name="Klaubauf S."/>
            <person name="Lapidus A."/>
            <person name="Levasseur A."/>
            <person name="Lindquist E."/>
            <person name="Mehrabi R."/>
            <person name="Ohm R.A."/>
            <person name="Owen T.J."/>
            <person name="Salamov A."/>
            <person name="Schwelm A."/>
            <person name="Schijlen E."/>
            <person name="Sun H."/>
            <person name="van den Burg H.A."/>
            <person name="van Ham R.C.H.J."/>
            <person name="Zhang S."/>
            <person name="Goodwin S.B."/>
            <person name="Grigoriev I.V."/>
            <person name="Collemare J."/>
            <person name="Bradshaw R.E."/>
        </authorList>
    </citation>
    <scope>NUCLEOTIDE SEQUENCE [LARGE SCALE GENOMIC DNA]</scope>
    <source>
        <strain evidence="4">NZE10 / CBS 128990</strain>
    </source>
</reference>
<reference evidence="3 4" key="2">
    <citation type="journal article" date="2012" name="PLoS Pathog.">
        <title>Diverse lifestyles and strategies of plant pathogenesis encoded in the genomes of eighteen Dothideomycetes fungi.</title>
        <authorList>
            <person name="Ohm R.A."/>
            <person name="Feau N."/>
            <person name="Henrissat B."/>
            <person name="Schoch C.L."/>
            <person name="Horwitz B.A."/>
            <person name="Barry K.W."/>
            <person name="Condon B.J."/>
            <person name="Copeland A.C."/>
            <person name="Dhillon B."/>
            <person name="Glaser F."/>
            <person name="Hesse C.N."/>
            <person name="Kosti I."/>
            <person name="LaButti K."/>
            <person name="Lindquist E.A."/>
            <person name="Lucas S."/>
            <person name="Salamov A.A."/>
            <person name="Bradshaw R.E."/>
            <person name="Ciuffetti L."/>
            <person name="Hamelin R.C."/>
            <person name="Kema G.H.J."/>
            <person name="Lawrence C."/>
            <person name="Scott J.A."/>
            <person name="Spatafora J.W."/>
            <person name="Turgeon B.G."/>
            <person name="de Wit P.J.G.M."/>
            <person name="Zhong S."/>
            <person name="Goodwin S.B."/>
            <person name="Grigoriev I.V."/>
        </authorList>
    </citation>
    <scope>NUCLEOTIDE SEQUENCE [LARGE SCALE GENOMIC DNA]</scope>
    <source>
        <strain evidence="4">NZE10 / CBS 128990</strain>
    </source>
</reference>
<sequence length="173" mass="18507">MAPSRALPNTSPPTTPSSDEVAVSQQSTTALKNARRNFNYLLNPGNSTDRPGRLRTRAFLRTFRYIAQFIIWRLIRWAKYAAVGMAVATVAATGFGTVVSGAGFVLAPTGIAGSIVAASVWGVGKYVARKANARWKKGGGDLGDEARERASDGMREERMLNEGYEGGGAAVPW</sequence>
<dbReference type="eggNOG" id="ENOG502SA5G">
    <property type="taxonomic scope" value="Eukaryota"/>
</dbReference>
<evidence type="ECO:0000313" key="4">
    <source>
        <dbReference type="Proteomes" id="UP000016933"/>
    </source>
</evidence>
<keyword evidence="2" id="KW-1133">Transmembrane helix</keyword>